<evidence type="ECO:0000313" key="2">
    <source>
        <dbReference type="EMBL" id="KAK4543901.1"/>
    </source>
</evidence>
<dbReference type="PANTHER" id="PTHR10622:SF10">
    <property type="entry name" value="HET DOMAIN-CONTAINING PROTEIN"/>
    <property type="match status" value="1"/>
</dbReference>
<protein>
    <recommendedName>
        <fullName evidence="1">Heterokaryon incompatibility domain-containing protein</fullName>
    </recommendedName>
</protein>
<feature type="domain" description="Heterokaryon incompatibility" evidence="1">
    <location>
        <begin position="22"/>
        <end position="167"/>
    </location>
</feature>
<dbReference type="Proteomes" id="UP001324427">
    <property type="component" value="Unassembled WGS sequence"/>
</dbReference>
<dbReference type="AlphaFoldDB" id="A0AAV9JFJ4"/>
<sequence>MRLLNTTDLTFQDFYETALEPYAALSHCWTTEPGQHEVTYQQLLADHQELLAGYQFYKPSAEHNPEAPYGWRKIWDCCRLARDRGLQWVWIDTCCIDKSSSAELSETINSMYRWYESATECYVFLDDVHITTRVDTVASQADTSPFSGDTEKFCASRWFTRGWTLQELLAPTGPVLFYDDVREYFGTLTALAATISQATGIPLAYLTKRTAIGKACVAQRMCWASRRTTTRLEDMAYSLLGIFDINMPLLYGEGAKAFQRLQLAIIEQSNDETIFVWGLDPGGECPSTSDESTATGKGMLAASPASFINSGTVRPRPRPAWLLRSIERPPHHLTNRGISFHYVGGLTDFWNEGVETVMGLKSSTLGSKLAY</sequence>
<evidence type="ECO:0000313" key="3">
    <source>
        <dbReference type="Proteomes" id="UP001324427"/>
    </source>
</evidence>
<dbReference type="Pfam" id="PF06985">
    <property type="entry name" value="HET"/>
    <property type="match status" value="1"/>
</dbReference>
<reference evidence="2 3" key="1">
    <citation type="submission" date="2021-11" db="EMBL/GenBank/DDBJ databases">
        <title>Black yeast isolated from Biological Soil Crust.</title>
        <authorList>
            <person name="Kurbessoian T."/>
        </authorList>
    </citation>
    <scope>NUCLEOTIDE SEQUENCE [LARGE SCALE GENOMIC DNA]</scope>
    <source>
        <strain evidence="2 3">CCFEE 5522</strain>
    </source>
</reference>
<dbReference type="PANTHER" id="PTHR10622">
    <property type="entry name" value="HET DOMAIN-CONTAINING PROTEIN"/>
    <property type="match status" value="1"/>
</dbReference>
<comment type="caution">
    <text evidence="2">The sequence shown here is derived from an EMBL/GenBank/DDBJ whole genome shotgun (WGS) entry which is preliminary data.</text>
</comment>
<organism evidence="2 3">
    <name type="scientific">Oleoguttula mirabilis</name>
    <dbReference type="NCBI Taxonomy" id="1507867"/>
    <lineage>
        <taxon>Eukaryota</taxon>
        <taxon>Fungi</taxon>
        <taxon>Dikarya</taxon>
        <taxon>Ascomycota</taxon>
        <taxon>Pezizomycotina</taxon>
        <taxon>Dothideomycetes</taxon>
        <taxon>Dothideomycetidae</taxon>
        <taxon>Mycosphaerellales</taxon>
        <taxon>Teratosphaeriaceae</taxon>
        <taxon>Oleoguttula</taxon>
    </lineage>
</organism>
<gene>
    <name evidence="2" type="ORF">LTR36_004675</name>
</gene>
<proteinExistence type="predicted"/>
<accession>A0AAV9JFJ4</accession>
<name>A0AAV9JFJ4_9PEZI</name>
<keyword evidence="3" id="KW-1185">Reference proteome</keyword>
<evidence type="ECO:0000259" key="1">
    <source>
        <dbReference type="Pfam" id="PF06985"/>
    </source>
</evidence>
<dbReference type="InterPro" id="IPR010730">
    <property type="entry name" value="HET"/>
</dbReference>
<dbReference type="EMBL" id="JAVFHQ010000028">
    <property type="protein sequence ID" value="KAK4543901.1"/>
    <property type="molecule type" value="Genomic_DNA"/>
</dbReference>